<protein>
    <recommendedName>
        <fullName evidence="11">Cytochrome c oxidase copper chaperone</fullName>
    </recommendedName>
</protein>
<evidence type="ECO:0000256" key="2">
    <source>
        <dbReference type="ARBA" id="ARBA00009241"/>
    </source>
</evidence>
<sequence length="91" mass="9623">MGRGSGAQESMVLATKDDDASSDAHIAGSLIDKEAAAGPPGAAVPPKKKICCACPETKRLRDECVTEHGQEACTKWIDAHLQCLRNEGFKV</sequence>
<dbReference type="InterPro" id="IPR009069">
    <property type="entry name" value="Cys_alpha_HP_mot_SF"/>
</dbReference>
<dbReference type="Pfam" id="PF05051">
    <property type="entry name" value="COX17"/>
    <property type="match status" value="1"/>
</dbReference>
<dbReference type="Gene3D" id="1.10.287.1130">
    <property type="entry name" value="CytochromE C oxidase copper chaperone"/>
    <property type="match status" value="1"/>
</dbReference>
<evidence type="ECO:0000256" key="3">
    <source>
        <dbReference type="ARBA" id="ARBA00022723"/>
    </source>
</evidence>
<dbReference type="SUPFAM" id="SSF47072">
    <property type="entry name" value="Cysteine alpha-hairpin motif"/>
    <property type="match status" value="1"/>
</dbReference>
<evidence type="ECO:0000256" key="8">
    <source>
        <dbReference type="SAM" id="MobiDB-lite"/>
    </source>
</evidence>
<comment type="subcellular location">
    <subcellularLocation>
        <location evidence="1">Mitochondrion intermembrane space</location>
    </subcellularLocation>
</comment>
<name>A0ABP0V2G0_9BRYO</name>
<keyword evidence="5" id="KW-0496">Mitochondrion</keyword>
<comment type="similarity">
    <text evidence="2">Belongs to the COX17 family.</text>
</comment>
<evidence type="ECO:0000313" key="10">
    <source>
        <dbReference type="Proteomes" id="UP001497512"/>
    </source>
</evidence>
<evidence type="ECO:0000313" key="9">
    <source>
        <dbReference type="EMBL" id="CAK9234278.1"/>
    </source>
</evidence>
<dbReference type="Proteomes" id="UP001497512">
    <property type="component" value="Chromosome 8"/>
</dbReference>
<keyword evidence="6" id="KW-1015">Disulfide bond</keyword>
<keyword evidence="3" id="KW-0479">Metal-binding</keyword>
<keyword evidence="4" id="KW-0186">Copper</keyword>
<dbReference type="EMBL" id="OZ019900">
    <property type="protein sequence ID" value="CAK9234278.1"/>
    <property type="molecule type" value="Genomic_DNA"/>
</dbReference>
<dbReference type="PANTHER" id="PTHR16719:SF0">
    <property type="entry name" value="CYTOCHROME C OXIDASE COPPER CHAPERONE"/>
    <property type="match status" value="1"/>
</dbReference>
<evidence type="ECO:0000256" key="1">
    <source>
        <dbReference type="ARBA" id="ARBA00004569"/>
    </source>
</evidence>
<dbReference type="InterPro" id="IPR007745">
    <property type="entry name" value="Cyt_c_oxidase_Cu-chaperone"/>
</dbReference>
<feature type="region of interest" description="Disordered" evidence="8">
    <location>
        <begin position="1"/>
        <end position="20"/>
    </location>
</feature>
<proteinExistence type="inferred from homology"/>
<evidence type="ECO:0000256" key="4">
    <source>
        <dbReference type="ARBA" id="ARBA00023008"/>
    </source>
</evidence>
<gene>
    <name evidence="9" type="ORF">CSSPTR1EN2_LOCUS22137</name>
</gene>
<reference evidence="9" key="1">
    <citation type="submission" date="2024-02" db="EMBL/GenBank/DDBJ databases">
        <authorList>
            <consortium name="ELIXIR-Norway"/>
            <consortium name="Elixir Norway"/>
        </authorList>
    </citation>
    <scope>NUCLEOTIDE SEQUENCE</scope>
</reference>
<evidence type="ECO:0008006" key="11">
    <source>
        <dbReference type="Google" id="ProtNLM"/>
    </source>
</evidence>
<accession>A0ABP0V2G0</accession>
<evidence type="ECO:0000256" key="6">
    <source>
        <dbReference type="ARBA" id="ARBA00023157"/>
    </source>
</evidence>
<dbReference type="PROSITE" id="PS51808">
    <property type="entry name" value="CHCH"/>
    <property type="match status" value="1"/>
</dbReference>
<keyword evidence="7" id="KW-0143">Chaperone</keyword>
<keyword evidence="10" id="KW-1185">Reference proteome</keyword>
<evidence type="ECO:0000256" key="7">
    <source>
        <dbReference type="ARBA" id="ARBA00023186"/>
    </source>
</evidence>
<dbReference type="PANTHER" id="PTHR16719">
    <property type="entry name" value="CYTOCHROME C OXIDASE COPPER CHAPERONE"/>
    <property type="match status" value="1"/>
</dbReference>
<evidence type="ECO:0000256" key="5">
    <source>
        <dbReference type="ARBA" id="ARBA00023128"/>
    </source>
</evidence>
<organism evidence="9 10">
    <name type="scientific">Sphagnum troendelagicum</name>
    <dbReference type="NCBI Taxonomy" id="128251"/>
    <lineage>
        <taxon>Eukaryota</taxon>
        <taxon>Viridiplantae</taxon>
        <taxon>Streptophyta</taxon>
        <taxon>Embryophyta</taxon>
        <taxon>Bryophyta</taxon>
        <taxon>Sphagnophytina</taxon>
        <taxon>Sphagnopsida</taxon>
        <taxon>Sphagnales</taxon>
        <taxon>Sphagnaceae</taxon>
        <taxon>Sphagnum</taxon>
    </lineage>
</organism>